<dbReference type="SUPFAM" id="SSF53271">
    <property type="entry name" value="PRTase-like"/>
    <property type="match status" value="1"/>
</dbReference>
<gene>
    <name evidence="1" type="ORF">HJG54_07355</name>
</gene>
<dbReference type="InterPro" id="IPR051910">
    <property type="entry name" value="ComF/GntX_DNA_util-trans"/>
</dbReference>
<dbReference type="Gene3D" id="3.40.50.2020">
    <property type="match status" value="1"/>
</dbReference>
<dbReference type="RefSeq" id="WP_316434208.1">
    <property type="nucleotide sequence ID" value="NZ_CP053586.1"/>
</dbReference>
<accession>A0AA96WCH3</accession>
<dbReference type="AlphaFoldDB" id="A0AA96WCH3"/>
<organism evidence="1">
    <name type="scientific">Leptolyngbya sp. NK1-12</name>
    <dbReference type="NCBI Taxonomy" id="2547451"/>
    <lineage>
        <taxon>Bacteria</taxon>
        <taxon>Bacillati</taxon>
        <taxon>Cyanobacteriota</taxon>
        <taxon>Cyanophyceae</taxon>
        <taxon>Leptolyngbyales</taxon>
        <taxon>Leptolyngbyaceae</taxon>
        <taxon>Leptolyngbya group</taxon>
        <taxon>Leptolyngbya</taxon>
    </lineage>
</organism>
<sequence length="227" mass="24968">MRWVRNLFGLAELCLESVCPLCQRSTARVLCCDCQQRLYCLRLAGSEQGWQPPLPVLAWGAYGGALKRAIAALKYEQQTRLAQPLGHELAQLWLNFAASKKKSLMVVPIPLHAAKQQQRGFNQAELIAKAFCQHTGLPLQSHGLIRSRSTEAQFGLSATAREHNLAGAFELGEPFKTKSPQAVLLLDDIYTTGATARAAAYTLRRHQISVYGIVVVARALSSVRTEA</sequence>
<proteinExistence type="predicted"/>
<dbReference type="EMBL" id="CP053586">
    <property type="protein sequence ID" value="WNZ22688.1"/>
    <property type="molecule type" value="Genomic_DNA"/>
</dbReference>
<dbReference type="InterPro" id="IPR029057">
    <property type="entry name" value="PRTase-like"/>
</dbReference>
<name>A0AA96WCH3_9CYAN</name>
<protein>
    <submittedName>
        <fullName evidence="1">ComF family protein</fullName>
    </submittedName>
</protein>
<dbReference type="PANTHER" id="PTHR47505">
    <property type="entry name" value="DNA UTILIZATION PROTEIN YHGH"/>
    <property type="match status" value="1"/>
</dbReference>
<evidence type="ECO:0000313" key="1">
    <source>
        <dbReference type="EMBL" id="WNZ22688.1"/>
    </source>
</evidence>
<reference evidence="1" key="1">
    <citation type="submission" date="2020-05" db="EMBL/GenBank/DDBJ databases">
        <authorList>
            <person name="Zhu T."/>
            <person name="Keshari N."/>
            <person name="Lu X."/>
        </authorList>
    </citation>
    <scope>NUCLEOTIDE SEQUENCE</scope>
    <source>
        <strain evidence="1">NK1-12</strain>
    </source>
</reference>
<dbReference type="PANTHER" id="PTHR47505:SF1">
    <property type="entry name" value="DNA UTILIZATION PROTEIN YHGH"/>
    <property type="match status" value="1"/>
</dbReference>